<dbReference type="RefSeq" id="WP_380204542.1">
    <property type="nucleotide sequence ID" value="NZ_JBHTEK010000001.1"/>
</dbReference>
<sequence>MSALLIASGLTAGNWPSIVVIDTENGSGHLYAELGPYGVLTLTPPYTPERYIEAMQACEAAGAEVIILDSLSHEWENLLDFHANLPGNSFAAWAKVTPRHTALINRILSSSSHVIATVRAKTEYVLADKNGKQVPEKVGMKAIQRDGLDYEFDLVFELDRAHHATATKDRTRLFAGQLPFRPCSATGEALLNWCDAGAEPPLPPAPSASQTLVSECETLAALAGLYHTLTPEPAGRAQTGLPAAQAPVAYDSTCPILIIPTPITTPWKPPSCGLAPSRFTRTTCKLFETERLTRKSQPLSFSKK</sequence>
<keyword evidence="2" id="KW-1185">Reference proteome</keyword>
<dbReference type="EMBL" id="JBHTEK010000001">
    <property type="protein sequence ID" value="MFC7669030.1"/>
    <property type="molecule type" value="Genomic_DNA"/>
</dbReference>
<evidence type="ECO:0000313" key="2">
    <source>
        <dbReference type="Proteomes" id="UP001596513"/>
    </source>
</evidence>
<gene>
    <name evidence="1" type="ORF">ACFQT0_17980</name>
</gene>
<dbReference type="Pfam" id="PF13479">
    <property type="entry name" value="AAA_24"/>
    <property type="match status" value="1"/>
</dbReference>
<accession>A0ABW2U6E6</accession>
<comment type="caution">
    <text evidence="1">The sequence shown here is derived from an EMBL/GenBank/DDBJ whole genome shotgun (WGS) entry which is preliminary data.</text>
</comment>
<organism evidence="1 2">
    <name type="scientific">Hymenobacter humi</name>
    <dbReference type="NCBI Taxonomy" id="1411620"/>
    <lineage>
        <taxon>Bacteria</taxon>
        <taxon>Pseudomonadati</taxon>
        <taxon>Bacteroidota</taxon>
        <taxon>Cytophagia</taxon>
        <taxon>Cytophagales</taxon>
        <taxon>Hymenobacteraceae</taxon>
        <taxon>Hymenobacter</taxon>
    </lineage>
</organism>
<evidence type="ECO:0000313" key="1">
    <source>
        <dbReference type="EMBL" id="MFC7669030.1"/>
    </source>
</evidence>
<name>A0ABW2U6E6_9BACT</name>
<dbReference type="Proteomes" id="UP001596513">
    <property type="component" value="Unassembled WGS sequence"/>
</dbReference>
<protein>
    <submittedName>
        <fullName evidence="1">AAA family ATPase</fullName>
    </submittedName>
</protein>
<reference evidence="2" key="1">
    <citation type="journal article" date="2019" name="Int. J. Syst. Evol. Microbiol.">
        <title>The Global Catalogue of Microorganisms (GCM) 10K type strain sequencing project: providing services to taxonomists for standard genome sequencing and annotation.</title>
        <authorList>
            <consortium name="The Broad Institute Genomics Platform"/>
            <consortium name="The Broad Institute Genome Sequencing Center for Infectious Disease"/>
            <person name="Wu L."/>
            <person name="Ma J."/>
        </authorList>
    </citation>
    <scope>NUCLEOTIDE SEQUENCE [LARGE SCALE GENOMIC DNA]</scope>
    <source>
        <strain evidence="2">JCM 19635</strain>
    </source>
</reference>
<proteinExistence type="predicted"/>